<name>A0A026WGT4_OOCBI</name>
<reference evidence="1 2" key="1">
    <citation type="journal article" date="2014" name="Curr. Biol.">
        <title>The genome of the clonal raider ant Cerapachys biroi.</title>
        <authorList>
            <person name="Oxley P.R."/>
            <person name="Ji L."/>
            <person name="Fetter-Pruneda I."/>
            <person name="McKenzie S.K."/>
            <person name="Li C."/>
            <person name="Hu H."/>
            <person name="Zhang G."/>
            <person name="Kronauer D.J."/>
        </authorList>
    </citation>
    <scope>NUCLEOTIDE SEQUENCE [LARGE SCALE GENOMIC DNA]</scope>
</reference>
<sequence>MTAETKLDSLRVTTMLEWTFYRALFDVTKPQFSLSLLLATSCQSKSTNKVERSSEWRNGYSLGEYRAYSFLNNVRRVQCI</sequence>
<keyword evidence="2" id="KW-1185">Reference proteome</keyword>
<proteinExistence type="predicted"/>
<evidence type="ECO:0000313" key="1">
    <source>
        <dbReference type="EMBL" id="EZA55245.1"/>
    </source>
</evidence>
<accession>A0A026WGT4</accession>
<dbReference type="AlphaFoldDB" id="A0A026WGT4"/>
<protein>
    <submittedName>
        <fullName evidence="1">Uncharacterized protein</fullName>
    </submittedName>
</protein>
<dbReference type="EMBL" id="KK107214">
    <property type="protein sequence ID" value="EZA55245.1"/>
    <property type="molecule type" value="Genomic_DNA"/>
</dbReference>
<dbReference type="Proteomes" id="UP000053097">
    <property type="component" value="Unassembled WGS sequence"/>
</dbReference>
<gene>
    <name evidence="1" type="ORF">X777_05180</name>
</gene>
<evidence type="ECO:0000313" key="2">
    <source>
        <dbReference type="Proteomes" id="UP000053097"/>
    </source>
</evidence>
<organism evidence="1 2">
    <name type="scientific">Ooceraea biroi</name>
    <name type="common">Clonal raider ant</name>
    <name type="synonym">Cerapachys biroi</name>
    <dbReference type="NCBI Taxonomy" id="2015173"/>
    <lineage>
        <taxon>Eukaryota</taxon>
        <taxon>Metazoa</taxon>
        <taxon>Ecdysozoa</taxon>
        <taxon>Arthropoda</taxon>
        <taxon>Hexapoda</taxon>
        <taxon>Insecta</taxon>
        <taxon>Pterygota</taxon>
        <taxon>Neoptera</taxon>
        <taxon>Endopterygota</taxon>
        <taxon>Hymenoptera</taxon>
        <taxon>Apocrita</taxon>
        <taxon>Aculeata</taxon>
        <taxon>Formicoidea</taxon>
        <taxon>Formicidae</taxon>
        <taxon>Dorylinae</taxon>
        <taxon>Ooceraea</taxon>
    </lineage>
</organism>